<organism evidence="1 2">
    <name type="scientific">Aspergillus granulosus</name>
    <dbReference type="NCBI Taxonomy" id="176169"/>
    <lineage>
        <taxon>Eukaryota</taxon>
        <taxon>Fungi</taxon>
        <taxon>Dikarya</taxon>
        <taxon>Ascomycota</taxon>
        <taxon>Pezizomycotina</taxon>
        <taxon>Eurotiomycetes</taxon>
        <taxon>Eurotiomycetidae</taxon>
        <taxon>Eurotiales</taxon>
        <taxon>Aspergillaceae</taxon>
        <taxon>Aspergillus</taxon>
        <taxon>Aspergillus subgen. Nidulantes</taxon>
    </lineage>
</organism>
<protein>
    <recommendedName>
        <fullName evidence="3">Ubiquitin-like domain-containing protein</fullName>
    </recommendedName>
</protein>
<comment type="caution">
    <text evidence="1">The sequence shown here is derived from an EMBL/GenBank/DDBJ whole genome shotgun (WGS) entry which is preliminary data.</text>
</comment>
<dbReference type="EMBL" id="JBFXLT010000129">
    <property type="protein sequence ID" value="KAL2807844.1"/>
    <property type="molecule type" value="Genomic_DNA"/>
</dbReference>
<proteinExistence type="predicted"/>
<evidence type="ECO:0000313" key="1">
    <source>
        <dbReference type="EMBL" id="KAL2807844.1"/>
    </source>
</evidence>
<keyword evidence="2" id="KW-1185">Reference proteome</keyword>
<reference evidence="1 2" key="1">
    <citation type="submission" date="2024-07" db="EMBL/GenBank/DDBJ databases">
        <title>Section-level genome sequencing and comparative genomics of Aspergillus sections Usti and Cavernicolus.</title>
        <authorList>
            <consortium name="Lawrence Berkeley National Laboratory"/>
            <person name="Nybo J.L."/>
            <person name="Vesth T.C."/>
            <person name="Theobald S."/>
            <person name="Frisvad J.C."/>
            <person name="Larsen T.O."/>
            <person name="Kjaerboelling I."/>
            <person name="Rothschild-Mancinelli K."/>
            <person name="Lyhne E.K."/>
            <person name="Kogle M.E."/>
            <person name="Barry K."/>
            <person name="Clum A."/>
            <person name="Na H."/>
            <person name="Ledsgaard L."/>
            <person name="Lin J."/>
            <person name="Lipzen A."/>
            <person name="Kuo A."/>
            <person name="Riley R."/>
            <person name="Mondo S."/>
            <person name="Labutti K."/>
            <person name="Haridas S."/>
            <person name="Pangalinan J."/>
            <person name="Salamov A.A."/>
            <person name="Simmons B.A."/>
            <person name="Magnuson J.K."/>
            <person name="Chen J."/>
            <person name="Drula E."/>
            <person name="Henrissat B."/>
            <person name="Wiebenga A."/>
            <person name="Lubbers R.J."/>
            <person name="Gomes A.C."/>
            <person name="Makela M.R."/>
            <person name="Stajich J."/>
            <person name="Grigoriev I.V."/>
            <person name="Mortensen U.H."/>
            <person name="De Vries R.P."/>
            <person name="Baker S.E."/>
            <person name="Andersen M.R."/>
        </authorList>
    </citation>
    <scope>NUCLEOTIDE SEQUENCE [LARGE SCALE GENOMIC DNA]</scope>
    <source>
        <strain evidence="1 2">CBS 588.65</strain>
    </source>
</reference>
<sequence length="458" mass="52241">MSNGIQYSHLGASGSVMTRVHLQGQKTLAIVDRLIEPQTVAQFLSFALGGADLPNGKRTSLELMKVTDMELLYSSPSSDPRPIMARVMDCVSSLGDSDRLCLVGKNIHAIKNRAWAGIIPLSDQQWKAKELDKLENFDIAMQHISAVITAFEYLNTPKVMENMRDTFNRISVHWGEFDQIIHAQGEDRRGVSVRKLWTEFISAHFQVMTERAHRWVLVHANALRSPLHQQLLAHRPANPDQYDRVQWWITDRLHILTEIVACADYTVLIPMDGYYGYTPTPVPSGIPPRLRSTELVERCYAYKAHLKQLCRTARVERHIERMQRGETGREGTAEPMSIARTGLLQIECQNRVRREVRGEPIEPIPREPWIVQELRRREQQDSDKKGCGFVIYRLTYGQSDADWAVFKRKLDVHMSEWGRGQTGSSALKPHLKLLWRDGKELGIAEGDTVGDHLMHGPT</sequence>
<dbReference type="Proteomes" id="UP001610334">
    <property type="component" value="Unassembled WGS sequence"/>
</dbReference>
<accession>A0ABR4GXH1</accession>
<evidence type="ECO:0000313" key="2">
    <source>
        <dbReference type="Proteomes" id="UP001610334"/>
    </source>
</evidence>
<evidence type="ECO:0008006" key="3">
    <source>
        <dbReference type="Google" id="ProtNLM"/>
    </source>
</evidence>
<gene>
    <name evidence="1" type="ORF">BJX63DRAFT_57568</name>
</gene>
<name>A0ABR4GXH1_9EURO</name>